<proteinExistence type="predicted"/>
<evidence type="ECO:0000313" key="1">
    <source>
        <dbReference type="EMBL" id="GFT29814.1"/>
    </source>
</evidence>
<comment type="caution">
    <text evidence="1">The sequence shown here is derived from an EMBL/GenBank/DDBJ whole genome shotgun (WGS) entry which is preliminary data.</text>
</comment>
<protein>
    <submittedName>
        <fullName evidence="1">Uncharacterized protein</fullName>
    </submittedName>
</protein>
<gene>
    <name evidence="1" type="ORF">NPIL_113261</name>
</gene>
<dbReference type="Proteomes" id="UP000887013">
    <property type="component" value="Unassembled WGS sequence"/>
</dbReference>
<sequence>MPQEARNNNESPPRWPERFRPAERALLPQCMREVTCIRKVQLFGLPMYDFFNVIRNCYNRRNDSTAVLRIFKRSLIHAKLLLFELDLNRIFKNLVCRCFLRPTCRSDT</sequence>
<evidence type="ECO:0000313" key="2">
    <source>
        <dbReference type="Proteomes" id="UP000887013"/>
    </source>
</evidence>
<dbReference type="EMBL" id="BMAW01107538">
    <property type="protein sequence ID" value="GFT29814.1"/>
    <property type="molecule type" value="Genomic_DNA"/>
</dbReference>
<dbReference type="AlphaFoldDB" id="A0A8X6NR09"/>
<name>A0A8X6NR09_NEPPI</name>
<keyword evidence="2" id="KW-1185">Reference proteome</keyword>
<organism evidence="1 2">
    <name type="scientific">Nephila pilipes</name>
    <name type="common">Giant wood spider</name>
    <name type="synonym">Nephila maculata</name>
    <dbReference type="NCBI Taxonomy" id="299642"/>
    <lineage>
        <taxon>Eukaryota</taxon>
        <taxon>Metazoa</taxon>
        <taxon>Ecdysozoa</taxon>
        <taxon>Arthropoda</taxon>
        <taxon>Chelicerata</taxon>
        <taxon>Arachnida</taxon>
        <taxon>Araneae</taxon>
        <taxon>Araneomorphae</taxon>
        <taxon>Entelegynae</taxon>
        <taxon>Araneoidea</taxon>
        <taxon>Nephilidae</taxon>
        <taxon>Nephila</taxon>
    </lineage>
</organism>
<accession>A0A8X6NR09</accession>
<reference evidence="1" key="1">
    <citation type="submission" date="2020-08" db="EMBL/GenBank/DDBJ databases">
        <title>Multicomponent nature underlies the extraordinary mechanical properties of spider dragline silk.</title>
        <authorList>
            <person name="Kono N."/>
            <person name="Nakamura H."/>
            <person name="Mori M."/>
            <person name="Yoshida Y."/>
            <person name="Ohtoshi R."/>
            <person name="Malay A.D."/>
            <person name="Moran D.A.P."/>
            <person name="Tomita M."/>
            <person name="Numata K."/>
            <person name="Arakawa K."/>
        </authorList>
    </citation>
    <scope>NUCLEOTIDE SEQUENCE</scope>
</reference>